<dbReference type="GO" id="GO:0005524">
    <property type="term" value="F:ATP binding"/>
    <property type="evidence" value="ECO:0007669"/>
    <property type="project" value="UniProtKB-KW"/>
</dbReference>
<dbReference type="GO" id="GO:0140359">
    <property type="term" value="F:ABC-type transporter activity"/>
    <property type="evidence" value="ECO:0007669"/>
    <property type="project" value="InterPro"/>
</dbReference>
<dbReference type="CDD" id="cd18584">
    <property type="entry name" value="ABC_6TM_AarD_CydD"/>
    <property type="match status" value="1"/>
</dbReference>
<organism evidence="12 13">
    <name type="scientific">Prosthecochloris vibrioformis</name>
    <name type="common">Chlorobium vibrioforme</name>
    <dbReference type="NCBI Taxonomy" id="1098"/>
    <lineage>
        <taxon>Bacteria</taxon>
        <taxon>Pseudomonadati</taxon>
        <taxon>Chlorobiota</taxon>
        <taxon>Chlorobiia</taxon>
        <taxon>Chlorobiales</taxon>
        <taxon>Chlorobiaceae</taxon>
        <taxon>Prosthecochloris</taxon>
    </lineage>
</organism>
<evidence type="ECO:0000256" key="8">
    <source>
        <dbReference type="ARBA" id="ARBA00023136"/>
    </source>
</evidence>
<dbReference type="SUPFAM" id="SSF90123">
    <property type="entry name" value="ABC transporter transmembrane region"/>
    <property type="match status" value="1"/>
</dbReference>
<dbReference type="PROSITE" id="PS00211">
    <property type="entry name" value="ABC_TRANSPORTER_1"/>
    <property type="match status" value="1"/>
</dbReference>
<evidence type="ECO:0000256" key="9">
    <source>
        <dbReference type="SAM" id="Phobius"/>
    </source>
</evidence>
<evidence type="ECO:0000256" key="7">
    <source>
        <dbReference type="ARBA" id="ARBA00022989"/>
    </source>
</evidence>
<keyword evidence="6" id="KW-0067">ATP-binding</keyword>
<feature type="domain" description="ABC transmembrane type-1" evidence="11">
    <location>
        <begin position="21"/>
        <end position="302"/>
    </location>
</feature>
<keyword evidence="8 9" id="KW-0472">Membrane</keyword>
<dbReference type="InterPro" id="IPR036640">
    <property type="entry name" value="ABC1_TM_sf"/>
</dbReference>
<evidence type="ECO:0000259" key="10">
    <source>
        <dbReference type="PROSITE" id="PS50893"/>
    </source>
</evidence>
<keyword evidence="5" id="KW-0547">Nucleotide-binding</keyword>
<comment type="caution">
    <text evidence="12">The sequence shown here is derived from an EMBL/GenBank/DDBJ whole genome shotgun (WGS) entry which is preliminary data.</text>
</comment>
<dbReference type="PANTHER" id="PTHR24221:SF590">
    <property type="entry name" value="COMPONENT LINKED WITH THE ASSEMBLY OF CYTOCHROME' TRANSPORT TRANSMEMBRANE ATP-BINDING PROTEIN ABC TRANSPORTER CYDD-RELATED"/>
    <property type="match status" value="1"/>
</dbReference>
<dbReference type="InterPro" id="IPR014216">
    <property type="entry name" value="ABC_transptr_CydD"/>
</dbReference>
<dbReference type="SMART" id="SM00382">
    <property type="entry name" value="AAA"/>
    <property type="match status" value="1"/>
</dbReference>
<feature type="transmembrane region" description="Helical" evidence="9">
    <location>
        <begin position="21"/>
        <end position="46"/>
    </location>
</feature>
<dbReference type="GO" id="GO:0016887">
    <property type="term" value="F:ATP hydrolysis activity"/>
    <property type="evidence" value="ECO:0007669"/>
    <property type="project" value="InterPro"/>
</dbReference>
<proteinExistence type="predicted"/>
<comment type="subcellular location">
    <subcellularLocation>
        <location evidence="1">Cell membrane</location>
        <topology evidence="1">Multi-pass membrane protein</topology>
    </subcellularLocation>
</comment>
<protein>
    <submittedName>
        <fullName evidence="12">Thiol reductant ABC exporter subunit CydD</fullName>
    </submittedName>
</protein>
<dbReference type="GO" id="GO:0005886">
    <property type="term" value="C:plasma membrane"/>
    <property type="evidence" value="ECO:0007669"/>
    <property type="project" value="UniProtKB-SubCell"/>
</dbReference>
<dbReference type="InterPro" id="IPR039421">
    <property type="entry name" value="Type_1_exporter"/>
</dbReference>
<keyword evidence="13" id="KW-1185">Reference proteome</keyword>
<evidence type="ECO:0000259" key="11">
    <source>
        <dbReference type="PROSITE" id="PS50929"/>
    </source>
</evidence>
<reference evidence="12 13" key="1">
    <citation type="submission" date="2019-05" db="EMBL/GenBank/DDBJ databases">
        <title>Draft Whole-Genome sequence of the green sulfur bacterium Prosthecochloris vibrioformis DSM 260.</title>
        <authorList>
            <person name="Meyer T.E."/>
            <person name="Kyndt J.A."/>
        </authorList>
    </citation>
    <scope>NUCLEOTIDE SEQUENCE [LARGE SCALE GENOMIC DNA]</scope>
    <source>
        <strain evidence="12 13">DSM 260</strain>
    </source>
</reference>
<dbReference type="Gene3D" id="1.20.1560.10">
    <property type="entry name" value="ABC transporter type 1, transmembrane domain"/>
    <property type="match status" value="1"/>
</dbReference>
<dbReference type="PROSITE" id="PS50929">
    <property type="entry name" value="ABC_TM1F"/>
    <property type="match status" value="1"/>
</dbReference>
<dbReference type="InterPro" id="IPR027417">
    <property type="entry name" value="P-loop_NTPase"/>
</dbReference>
<evidence type="ECO:0000313" key="13">
    <source>
        <dbReference type="Proteomes" id="UP000309544"/>
    </source>
</evidence>
<dbReference type="InterPro" id="IPR003439">
    <property type="entry name" value="ABC_transporter-like_ATP-bd"/>
</dbReference>
<evidence type="ECO:0000256" key="1">
    <source>
        <dbReference type="ARBA" id="ARBA00004651"/>
    </source>
</evidence>
<feature type="domain" description="ABC transporter" evidence="10">
    <location>
        <begin position="336"/>
        <end position="571"/>
    </location>
</feature>
<evidence type="ECO:0000313" key="12">
    <source>
        <dbReference type="EMBL" id="TNJ38059.1"/>
    </source>
</evidence>
<dbReference type="Pfam" id="PF00664">
    <property type="entry name" value="ABC_membrane"/>
    <property type="match status" value="1"/>
</dbReference>
<feature type="transmembrane region" description="Helical" evidence="9">
    <location>
        <begin position="239"/>
        <end position="261"/>
    </location>
</feature>
<keyword evidence="7 9" id="KW-1133">Transmembrane helix</keyword>
<dbReference type="InterPro" id="IPR017871">
    <property type="entry name" value="ABC_transporter-like_CS"/>
</dbReference>
<feature type="transmembrane region" description="Helical" evidence="9">
    <location>
        <begin position="58"/>
        <end position="76"/>
    </location>
</feature>
<evidence type="ECO:0000256" key="6">
    <source>
        <dbReference type="ARBA" id="ARBA00022840"/>
    </source>
</evidence>
<dbReference type="GO" id="GO:0042883">
    <property type="term" value="P:cysteine transport"/>
    <property type="evidence" value="ECO:0007669"/>
    <property type="project" value="InterPro"/>
</dbReference>
<dbReference type="RefSeq" id="WP_139626177.1">
    <property type="nucleotide sequence ID" value="NZ_VDCI01000001.1"/>
</dbReference>
<feature type="transmembrane region" description="Helical" evidence="9">
    <location>
        <begin position="134"/>
        <end position="153"/>
    </location>
</feature>
<evidence type="ECO:0000256" key="4">
    <source>
        <dbReference type="ARBA" id="ARBA00022692"/>
    </source>
</evidence>
<dbReference type="SUPFAM" id="SSF52540">
    <property type="entry name" value="P-loop containing nucleoside triphosphate hydrolases"/>
    <property type="match status" value="1"/>
</dbReference>
<keyword evidence="3" id="KW-1003">Cell membrane</keyword>
<sequence length="577" mass="62153">MNLDRRLLGLATSQPLPFLKAVVSGAAGGALQIAQAYILSLTAALLFLHTERRGELPMLLGMLAAIALLKTLAGWWSQREADRGTGNIKEELHKRLLEAVIARGPIYTSSIASGTLSSRISKGVEALDPYFSQFIPQLFLALIVPGIILAAVFPTDTLSGTILLCTAPLIPLFMVLIGQAAKKATARQWETLTRMGGYFLDILQGLTTLKLFGRSRERGAAISELSEAFRKTTMDVLKIAFLSSLTLELVGAIGTAIIAVQAGLRLMQGTMDYQTALFILLLTPDFYLPLRQLGTKFHAGMEGVSAADDLFPLLEGNVQPAQTHAISTAIAPNHPISFKNVTVFYPGKDTPALEAITFTIEPGKKTALVGPSGAGKSTCINLLLGFIQPEKGSMLYGRTNLSSLDLASWREHIAWVPQHPRLFNRTLRENIILANRSASESELMEALELSGLGPVIKALPDGLDTLAGERGARLSGGEAQRIAIARAFLRNAPIVILDEPTSHTDPQLEASLRTSIDTLISGRTALIIAHRLSTIRNADRIIVLDKGTVIAEGTHEELLGQPGYYREAVTSVNRGCS</sequence>
<gene>
    <name evidence="12" type="primary">cydD</name>
    <name evidence="12" type="ORF">FGF68_02445</name>
</gene>
<dbReference type="NCBIfam" id="TIGR02857">
    <property type="entry name" value="CydD"/>
    <property type="match status" value="1"/>
</dbReference>
<name>A0A5C4S4M5_PROVB</name>
<evidence type="ECO:0000256" key="5">
    <source>
        <dbReference type="ARBA" id="ARBA00022741"/>
    </source>
</evidence>
<accession>A0A5C4S4M5</accession>
<dbReference type="Gene3D" id="3.40.50.300">
    <property type="entry name" value="P-loop containing nucleotide triphosphate hydrolases"/>
    <property type="match status" value="1"/>
</dbReference>
<dbReference type="InterPro" id="IPR003593">
    <property type="entry name" value="AAA+_ATPase"/>
</dbReference>
<evidence type="ECO:0000256" key="3">
    <source>
        <dbReference type="ARBA" id="ARBA00022475"/>
    </source>
</evidence>
<dbReference type="PROSITE" id="PS50893">
    <property type="entry name" value="ABC_TRANSPORTER_2"/>
    <property type="match status" value="1"/>
</dbReference>
<dbReference type="FunFam" id="3.40.50.300:FF:000221">
    <property type="entry name" value="Multidrug ABC transporter ATP-binding protein"/>
    <property type="match status" value="1"/>
</dbReference>
<dbReference type="EMBL" id="VDCI01000001">
    <property type="protein sequence ID" value="TNJ38059.1"/>
    <property type="molecule type" value="Genomic_DNA"/>
</dbReference>
<dbReference type="AlphaFoldDB" id="A0A5C4S4M5"/>
<keyword evidence="4 9" id="KW-0812">Transmembrane</keyword>
<evidence type="ECO:0000256" key="2">
    <source>
        <dbReference type="ARBA" id="ARBA00022448"/>
    </source>
</evidence>
<dbReference type="PANTHER" id="PTHR24221">
    <property type="entry name" value="ATP-BINDING CASSETTE SUB-FAMILY B"/>
    <property type="match status" value="1"/>
</dbReference>
<feature type="transmembrane region" description="Helical" evidence="9">
    <location>
        <begin position="159"/>
        <end position="178"/>
    </location>
</feature>
<keyword evidence="2" id="KW-0813">Transport</keyword>
<dbReference type="Pfam" id="PF00005">
    <property type="entry name" value="ABC_tran"/>
    <property type="match status" value="1"/>
</dbReference>
<dbReference type="Proteomes" id="UP000309544">
    <property type="component" value="Unassembled WGS sequence"/>
</dbReference>
<dbReference type="InterPro" id="IPR011527">
    <property type="entry name" value="ABC1_TM_dom"/>
</dbReference>